<dbReference type="Pfam" id="PF00440">
    <property type="entry name" value="TetR_N"/>
    <property type="match status" value="1"/>
</dbReference>
<dbReference type="Gene3D" id="1.10.357.10">
    <property type="entry name" value="Tetracycline Repressor, domain 2"/>
    <property type="match status" value="1"/>
</dbReference>
<dbReference type="Gene3D" id="1.10.10.60">
    <property type="entry name" value="Homeodomain-like"/>
    <property type="match status" value="1"/>
</dbReference>
<dbReference type="SUPFAM" id="SSF46689">
    <property type="entry name" value="Homeodomain-like"/>
    <property type="match status" value="1"/>
</dbReference>
<dbReference type="PRINTS" id="PR00455">
    <property type="entry name" value="HTHTETR"/>
</dbReference>
<dbReference type="PROSITE" id="PS50977">
    <property type="entry name" value="HTH_TETR_2"/>
    <property type="match status" value="1"/>
</dbReference>
<evidence type="ECO:0000313" key="6">
    <source>
        <dbReference type="EMBL" id="TWB10738.1"/>
    </source>
</evidence>
<dbReference type="OrthoDB" id="9811084at2"/>
<keyword evidence="3" id="KW-0804">Transcription</keyword>
<comment type="caution">
    <text evidence="6">The sequence shown here is derived from an EMBL/GenBank/DDBJ whole genome shotgun (WGS) entry which is preliminary data.</text>
</comment>
<evidence type="ECO:0000256" key="3">
    <source>
        <dbReference type="ARBA" id="ARBA00023163"/>
    </source>
</evidence>
<dbReference type="Pfam" id="PF16925">
    <property type="entry name" value="TetR_C_13"/>
    <property type="match status" value="1"/>
</dbReference>
<name>A0A560EN36_9PROT</name>
<dbReference type="PANTHER" id="PTHR47506">
    <property type="entry name" value="TRANSCRIPTIONAL REGULATORY PROTEIN"/>
    <property type="match status" value="1"/>
</dbReference>
<keyword evidence="2 4" id="KW-0238">DNA-binding</keyword>
<evidence type="ECO:0000259" key="5">
    <source>
        <dbReference type="PROSITE" id="PS50977"/>
    </source>
</evidence>
<dbReference type="InterPro" id="IPR009057">
    <property type="entry name" value="Homeodomain-like_sf"/>
</dbReference>
<protein>
    <submittedName>
        <fullName evidence="6">TetR family transcriptional regulator</fullName>
    </submittedName>
</protein>
<dbReference type="InterPro" id="IPR036271">
    <property type="entry name" value="Tet_transcr_reg_TetR-rel_C_sf"/>
</dbReference>
<dbReference type="Proteomes" id="UP000319859">
    <property type="component" value="Unassembled WGS sequence"/>
</dbReference>
<gene>
    <name evidence="6" type="ORF">FBZ89_1326</name>
</gene>
<keyword evidence="1" id="KW-0805">Transcription regulation</keyword>
<evidence type="ECO:0000256" key="2">
    <source>
        <dbReference type="ARBA" id="ARBA00023125"/>
    </source>
</evidence>
<sequence>MSKGVRTRAAILGEALSLMSTDGLSGLTIGLLAERTGLSKSGLFAHFGSKEQLQVAVLQEAQACFTAHVIRPVLGLPRGLPRLEAFAEGWWTWNRSPPFPGGCPIQAASLELDDRPGLLRDEIAGAQRRLRAFIRQGAAMAIAAGHFRPGLDCTLFAFQMVGIAFAQTMTCRLLGEPEGLDFVRRAWRLQVEGALGSAHNQTGEMNHVE</sequence>
<dbReference type="InterPro" id="IPR011075">
    <property type="entry name" value="TetR_C"/>
</dbReference>
<dbReference type="AlphaFoldDB" id="A0A560EN36"/>
<accession>A0A560EN36</accession>
<proteinExistence type="predicted"/>
<feature type="domain" description="HTH tetR-type" evidence="5">
    <location>
        <begin position="5"/>
        <end position="65"/>
    </location>
</feature>
<dbReference type="EMBL" id="VITN01000032">
    <property type="protein sequence ID" value="TWB10738.1"/>
    <property type="molecule type" value="Genomic_DNA"/>
</dbReference>
<evidence type="ECO:0000313" key="7">
    <source>
        <dbReference type="Proteomes" id="UP000319859"/>
    </source>
</evidence>
<organism evidence="6 7">
    <name type="scientific">Nitrospirillum amazonense</name>
    <dbReference type="NCBI Taxonomy" id="28077"/>
    <lineage>
        <taxon>Bacteria</taxon>
        <taxon>Pseudomonadati</taxon>
        <taxon>Pseudomonadota</taxon>
        <taxon>Alphaproteobacteria</taxon>
        <taxon>Rhodospirillales</taxon>
        <taxon>Azospirillaceae</taxon>
        <taxon>Nitrospirillum</taxon>
    </lineage>
</organism>
<dbReference type="PANTHER" id="PTHR47506:SF6">
    <property type="entry name" value="HTH-TYPE TRANSCRIPTIONAL REPRESSOR NEMR"/>
    <property type="match status" value="1"/>
</dbReference>
<reference evidence="6 7" key="1">
    <citation type="submission" date="2019-06" db="EMBL/GenBank/DDBJ databases">
        <title>Genomic Encyclopedia of Type Strains, Phase IV (KMG-V): Genome sequencing to study the core and pangenomes of soil and plant-associated prokaryotes.</title>
        <authorList>
            <person name="Whitman W."/>
        </authorList>
    </citation>
    <scope>NUCLEOTIDE SEQUENCE [LARGE SCALE GENOMIC DNA]</scope>
    <source>
        <strain evidence="6 7">BR 11880</strain>
    </source>
</reference>
<feature type="DNA-binding region" description="H-T-H motif" evidence="4">
    <location>
        <begin position="28"/>
        <end position="47"/>
    </location>
</feature>
<evidence type="ECO:0000256" key="1">
    <source>
        <dbReference type="ARBA" id="ARBA00023015"/>
    </source>
</evidence>
<dbReference type="SUPFAM" id="SSF48498">
    <property type="entry name" value="Tetracyclin repressor-like, C-terminal domain"/>
    <property type="match status" value="1"/>
</dbReference>
<dbReference type="GO" id="GO:0003677">
    <property type="term" value="F:DNA binding"/>
    <property type="evidence" value="ECO:0007669"/>
    <property type="project" value="UniProtKB-UniRule"/>
</dbReference>
<evidence type="ECO:0000256" key="4">
    <source>
        <dbReference type="PROSITE-ProRule" id="PRU00335"/>
    </source>
</evidence>
<dbReference type="InterPro" id="IPR001647">
    <property type="entry name" value="HTH_TetR"/>
</dbReference>
<dbReference type="RefSeq" id="WP_145754184.1">
    <property type="nucleotide sequence ID" value="NZ_VITN01000032.1"/>
</dbReference>